<name>A0A0D5YRN4_9FLAO</name>
<accession>A0A0D5YRN4</accession>
<dbReference type="EMBL" id="CP011071">
    <property type="protein sequence ID" value="AKA34528.1"/>
    <property type="molecule type" value="Genomic_DNA"/>
</dbReference>
<dbReference type="Proteomes" id="UP000032726">
    <property type="component" value="Chromosome"/>
</dbReference>
<dbReference type="AlphaFoldDB" id="A0A0D5YRN4"/>
<dbReference type="STRING" id="516051.VC82_874"/>
<keyword evidence="2" id="KW-1185">Reference proteome</keyword>
<dbReference type="OrthoDB" id="1178051at2"/>
<proteinExistence type="predicted"/>
<protein>
    <submittedName>
        <fullName evidence="1">Uncharacterized protein</fullName>
    </submittedName>
</protein>
<dbReference type="HOGENOM" id="CLU_2288370_0_0_10"/>
<dbReference type="KEGG" id="mlt:VC82_874"/>
<evidence type="ECO:0000313" key="2">
    <source>
        <dbReference type="Proteomes" id="UP000032726"/>
    </source>
</evidence>
<gene>
    <name evidence="1" type="ORF">VC82_874</name>
</gene>
<reference evidence="1 2" key="1">
    <citation type="submission" date="2015-03" db="EMBL/GenBank/DDBJ databases">
        <title>Complete genome sequence of Muricauda lutaonensis CC-HSB-11T, isolated from a coastal hot spring.</title>
        <authorList>
            <person name="Kim K.M."/>
        </authorList>
    </citation>
    <scope>NUCLEOTIDE SEQUENCE [LARGE SCALE GENOMIC DNA]</scope>
    <source>
        <strain evidence="1 2">CC-HSB-11</strain>
    </source>
</reference>
<evidence type="ECO:0000313" key="1">
    <source>
        <dbReference type="EMBL" id="AKA34528.1"/>
    </source>
</evidence>
<organism evidence="1 2">
    <name type="scientific">Flagellimonas lutaonensis</name>
    <dbReference type="NCBI Taxonomy" id="516051"/>
    <lineage>
        <taxon>Bacteria</taxon>
        <taxon>Pseudomonadati</taxon>
        <taxon>Bacteroidota</taxon>
        <taxon>Flavobacteriia</taxon>
        <taxon>Flavobacteriales</taxon>
        <taxon>Flavobacteriaceae</taxon>
        <taxon>Flagellimonas</taxon>
    </lineage>
</organism>
<sequence>MKVKEYFATLFIAAMFLPLIGAKSPTTESVAMHFDIHSIEFIETSGDIELGFETAKYLPEDFNPYVGKVSVKSLNYIEDEQVELGFDTSEYLPEGFDPYKK</sequence>
<dbReference type="RefSeq" id="WP_045801284.1">
    <property type="nucleotide sequence ID" value="NZ_CP011071.1"/>
</dbReference>